<dbReference type="AlphaFoldDB" id="A0A7N2LK92"/>
<organism evidence="6 7">
    <name type="scientific">Quercus lobata</name>
    <name type="common">Valley oak</name>
    <dbReference type="NCBI Taxonomy" id="97700"/>
    <lineage>
        <taxon>Eukaryota</taxon>
        <taxon>Viridiplantae</taxon>
        <taxon>Streptophyta</taxon>
        <taxon>Embryophyta</taxon>
        <taxon>Tracheophyta</taxon>
        <taxon>Spermatophyta</taxon>
        <taxon>Magnoliopsida</taxon>
        <taxon>eudicotyledons</taxon>
        <taxon>Gunneridae</taxon>
        <taxon>Pentapetalae</taxon>
        <taxon>rosids</taxon>
        <taxon>fabids</taxon>
        <taxon>Fagales</taxon>
        <taxon>Fagaceae</taxon>
        <taxon>Quercus</taxon>
    </lineage>
</organism>
<dbReference type="InterPro" id="IPR052421">
    <property type="entry name" value="PCW_Enzyme_Inhibitor"/>
</dbReference>
<dbReference type="InterPro" id="IPR035513">
    <property type="entry name" value="Invertase/methylesterase_inhib"/>
</dbReference>
<gene>
    <name evidence="6" type="primary">LOC115985843</name>
</gene>
<evidence type="ECO:0000256" key="2">
    <source>
        <dbReference type="ARBA" id="ARBA00023157"/>
    </source>
</evidence>
<evidence type="ECO:0000313" key="7">
    <source>
        <dbReference type="Proteomes" id="UP000594261"/>
    </source>
</evidence>
<dbReference type="InterPro" id="IPR034086">
    <property type="entry name" value="PMEI_plant"/>
</dbReference>
<dbReference type="InParanoid" id="A0A7N2LK92"/>
<protein>
    <recommendedName>
        <fullName evidence="5">Pectinesterase inhibitor domain-containing protein</fullName>
    </recommendedName>
</protein>
<comment type="similarity">
    <text evidence="3">Belongs to the PMEI family.</text>
</comment>
<keyword evidence="2" id="KW-1015">Disulfide bond</keyword>
<dbReference type="FunFam" id="1.20.140.40:FF:000008">
    <property type="entry name" value="Invertase/pectin methylesterase inhibitor family protein"/>
    <property type="match status" value="1"/>
</dbReference>
<feature type="chain" id="PRO_5029854994" description="Pectinesterase inhibitor domain-containing protein" evidence="4">
    <location>
        <begin position="27"/>
        <end position="176"/>
    </location>
</feature>
<reference evidence="6" key="2">
    <citation type="submission" date="2021-01" db="UniProtKB">
        <authorList>
            <consortium name="EnsemblPlants"/>
        </authorList>
    </citation>
    <scope>IDENTIFICATION</scope>
</reference>
<dbReference type="PANTHER" id="PTHR36710">
    <property type="entry name" value="PECTINESTERASE INHIBITOR-LIKE"/>
    <property type="match status" value="1"/>
</dbReference>
<dbReference type="NCBIfam" id="TIGR01614">
    <property type="entry name" value="PME_inhib"/>
    <property type="match status" value="1"/>
</dbReference>
<dbReference type="OMA" id="CLESHLH"/>
<dbReference type="InterPro" id="IPR006501">
    <property type="entry name" value="Pectinesterase_inhib_dom"/>
</dbReference>
<dbReference type="EMBL" id="LRBV02000004">
    <property type="status" value="NOT_ANNOTATED_CDS"/>
    <property type="molecule type" value="Genomic_DNA"/>
</dbReference>
<accession>A0A7N2LK92</accession>
<dbReference type="SMART" id="SM00856">
    <property type="entry name" value="PMEI"/>
    <property type="match status" value="1"/>
</dbReference>
<dbReference type="Gene3D" id="1.20.140.40">
    <property type="entry name" value="Invertase/pectin methylesterase inhibitor family protein"/>
    <property type="match status" value="1"/>
</dbReference>
<dbReference type="EnsemblPlants" id="QL04p077228:mrna">
    <property type="protein sequence ID" value="QL04p077228:mrna:CDS:1"/>
    <property type="gene ID" value="QL04p077228"/>
</dbReference>
<evidence type="ECO:0000256" key="3">
    <source>
        <dbReference type="ARBA" id="ARBA00038471"/>
    </source>
</evidence>
<dbReference type="KEGG" id="qlo:115985843"/>
<dbReference type="RefSeq" id="XP_030964605.1">
    <property type="nucleotide sequence ID" value="XM_031108745.1"/>
</dbReference>
<keyword evidence="7" id="KW-1185">Reference proteome</keyword>
<keyword evidence="1 4" id="KW-0732">Signal</keyword>
<evidence type="ECO:0000256" key="4">
    <source>
        <dbReference type="SAM" id="SignalP"/>
    </source>
</evidence>
<feature type="signal peptide" evidence="4">
    <location>
        <begin position="1"/>
        <end position="26"/>
    </location>
</feature>
<evidence type="ECO:0000259" key="5">
    <source>
        <dbReference type="SMART" id="SM00856"/>
    </source>
</evidence>
<dbReference type="Gramene" id="QL04p077228:mrna">
    <property type="protein sequence ID" value="QL04p077228:mrna:CDS:1"/>
    <property type="gene ID" value="QL04p077228"/>
</dbReference>
<sequence length="176" mass="19626">MALLTMFTAIILHLLLLTPFSPVLKADDKLIQIECHNAEVPSTCIQCLQSDQRSQKADGVGIATIIVSCLKNHAQNLAAKMSHLASGAKDKEMKNRFEECSQGFSSAMKELSSATIRLKKAKYDDAERSVNKALNCYNLNCQSIIQSNKHTPKHVVYSMRIYEEISEAANRVIERL</sequence>
<evidence type="ECO:0000256" key="1">
    <source>
        <dbReference type="ARBA" id="ARBA00022729"/>
    </source>
</evidence>
<dbReference type="FunCoup" id="A0A7N2LK92">
    <property type="interactions" value="9"/>
</dbReference>
<dbReference type="OrthoDB" id="1866975at2759"/>
<dbReference type="CDD" id="cd15797">
    <property type="entry name" value="PMEI"/>
    <property type="match status" value="1"/>
</dbReference>
<dbReference type="Pfam" id="PF04043">
    <property type="entry name" value="PMEI"/>
    <property type="match status" value="1"/>
</dbReference>
<dbReference type="Proteomes" id="UP000594261">
    <property type="component" value="Chromosome 4"/>
</dbReference>
<name>A0A7N2LK92_QUELO</name>
<dbReference type="SUPFAM" id="SSF101148">
    <property type="entry name" value="Plant invertase/pectin methylesterase inhibitor"/>
    <property type="match status" value="1"/>
</dbReference>
<dbReference type="GeneID" id="115985843"/>
<dbReference type="GO" id="GO:0046910">
    <property type="term" value="F:pectinesterase inhibitor activity"/>
    <property type="evidence" value="ECO:0007669"/>
    <property type="project" value="InterPro"/>
</dbReference>
<feature type="domain" description="Pectinesterase inhibitor" evidence="5">
    <location>
        <begin position="26"/>
        <end position="161"/>
    </location>
</feature>
<proteinExistence type="inferred from homology"/>
<reference evidence="6 7" key="1">
    <citation type="journal article" date="2016" name="G3 (Bethesda)">
        <title>First Draft Assembly and Annotation of the Genome of a California Endemic Oak Quercus lobata Nee (Fagaceae).</title>
        <authorList>
            <person name="Sork V.L."/>
            <person name="Fitz-Gibbon S.T."/>
            <person name="Puiu D."/>
            <person name="Crepeau M."/>
            <person name="Gugger P.F."/>
            <person name="Sherman R."/>
            <person name="Stevens K."/>
            <person name="Langley C.H."/>
            <person name="Pellegrini M."/>
            <person name="Salzberg S.L."/>
        </authorList>
    </citation>
    <scope>NUCLEOTIDE SEQUENCE [LARGE SCALE GENOMIC DNA]</scope>
    <source>
        <strain evidence="6 7">cv. SW786</strain>
    </source>
</reference>
<dbReference type="PANTHER" id="PTHR36710:SF4">
    <property type="entry name" value="PLANT INVERTASE_PECTIN METHYLESTERASE INHIBITOR SUPERFAMILY PROTEIN"/>
    <property type="match status" value="1"/>
</dbReference>
<evidence type="ECO:0000313" key="6">
    <source>
        <dbReference type="EnsemblPlants" id="QL04p077228:mrna:CDS:1"/>
    </source>
</evidence>